<gene>
    <name evidence="2" type="ORF">EDD36DRAFT_322148</name>
</gene>
<organism evidence="2 3">
    <name type="scientific">Exophiala viscosa</name>
    <dbReference type="NCBI Taxonomy" id="2486360"/>
    <lineage>
        <taxon>Eukaryota</taxon>
        <taxon>Fungi</taxon>
        <taxon>Dikarya</taxon>
        <taxon>Ascomycota</taxon>
        <taxon>Pezizomycotina</taxon>
        <taxon>Eurotiomycetes</taxon>
        <taxon>Chaetothyriomycetidae</taxon>
        <taxon>Chaetothyriales</taxon>
        <taxon>Herpotrichiellaceae</taxon>
        <taxon>Exophiala</taxon>
    </lineage>
</organism>
<sequence>MLKQNMTWTVVLSSRSPSHRHFLLFNVFFSAPITNGLLSSTPLSLLSLMARFSSAPHHEYHPRHRVSAHLLTIDASSACYVCVTIVKLCLLQPKTLCQRSHHAVQPPQHPSLGTHLQPTPPLDEKCPLPTKPVAISMPTTSKSKSEYLAMYLGTLDKLITL</sequence>
<reference evidence="2" key="1">
    <citation type="journal article" date="2022" name="bioRxiv">
        <title>Deciphering the potential niche of two novel black yeast fungi from a biological soil crust based on their genomes, phenotypes, and melanin regulation.</title>
        <authorList>
            <consortium name="DOE Joint Genome Institute"/>
            <person name="Carr E.C."/>
            <person name="Barton Q."/>
            <person name="Grambo S."/>
            <person name="Sullivan M."/>
            <person name="Renfro C.M."/>
            <person name="Kuo A."/>
            <person name="Pangilinan J."/>
            <person name="Lipzen A."/>
            <person name="Keymanesh K."/>
            <person name="Savage E."/>
            <person name="Barry K."/>
            <person name="Grigoriev I.V."/>
            <person name="Riekhof W.R."/>
            <person name="Harris S.S."/>
        </authorList>
    </citation>
    <scope>NUCLEOTIDE SEQUENCE</scope>
    <source>
        <strain evidence="2">JF 03-4F</strain>
    </source>
</reference>
<protein>
    <submittedName>
        <fullName evidence="2">Uncharacterized protein</fullName>
    </submittedName>
</protein>
<dbReference type="Proteomes" id="UP001203852">
    <property type="component" value="Unassembled WGS sequence"/>
</dbReference>
<keyword evidence="1" id="KW-1133">Transmembrane helix</keyword>
<keyword evidence="3" id="KW-1185">Reference proteome</keyword>
<comment type="caution">
    <text evidence="2">The sequence shown here is derived from an EMBL/GenBank/DDBJ whole genome shotgun (WGS) entry which is preliminary data.</text>
</comment>
<keyword evidence="1" id="KW-0472">Membrane</keyword>
<evidence type="ECO:0000256" key="1">
    <source>
        <dbReference type="SAM" id="Phobius"/>
    </source>
</evidence>
<dbReference type="AlphaFoldDB" id="A0AAN6IAX9"/>
<dbReference type="EMBL" id="MU404358">
    <property type="protein sequence ID" value="KAI1610315.1"/>
    <property type="molecule type" value="Genomic_DNA"/>
</dbReference>
<accession>A0AAN6IAX9</accession>
<proteinExistence type="predicted"/>
<feature type="transmembrane region" description="Helical" evidence="1">
    <location>
        <begin position="21"/>
        <end position="46"/>
    </location>
</feature>
<evidence type="ECO:0000313" key="2">
    <source>
        <dbReference type="EMBL" id="KAI1610315.1"/>
    </source>
</evidence>
<name>A0AAN6IAX9_9EURO</name>
<keyword evidence="1" id="KW-0812">Transmembrane</keyword>
<evidence type="ECO:0000313" key="3">
    <source>
        <dbReference type="Proteomes" id="UP001203852"/>
    </source>
</evidence>